<dbReference type="SUPFAM" id="SSF54928">
    <property type="entry name" value="RNA-binding domain, RBD"/>
    <property type="match status" value="1"/>
</dbReference>
<reference evidence="6" key="1">
    <citation type="submission" date="2020-04" db="EMBL/GenBank/DDBJ databases">
        <title>Analysis of mating type loci in Filobasidium floriforme.</title>
        <authorList>
            <person name="Nowrousian M."/>
        </authorList>
    </citation>
    <scope>NUCLEOTIDE SEQUENCE</scope>
    <source>
        <strain evidence="6">CBS 6242</strain>
    </source>
</reference>
<evidence type="ECO:0000256" key="1">
    <source>
        <dbReference type="ARBA" id="ARBA00004604"/>
    </source>
</evidence>
<dbReference type="GO" id="GO:0005730">
    <property type="term" value="C:nucleolus"/>
    <property type="evidence" value="ECO:0007669"/>
    <property type="project" value="UniProtKB-SubCell"/>
</dbReference>
<dbReference type="EMBL" id="JABELV010000028">
    <property type="protein sequence ID" value="KAG7562663.1"/>
    <property type="molecule type" value="Genomic_DNA"/>
</dbReference>
<dbReference type="OrthoDB" id="21467at2759"/>
<name>A0A8K0JQ70_9TREE</name>
<comment type="subcellular location">
    <subcellularLocation>
        <location evidence="1">Nucleus</location>
        <location evidence="1">Nucleolus</location>
    </subcellularLocation>
</comment>
<accession>A0A8K0JQ70</accession>
<feature type="domain" description="RRM" evidence="5">
    <location>
        <begin position="41"/>
        <end position="119"/>
    </location>
</feature>
<evidence type="ECO:0000313" key="6">
    <source>
        <dbReference type="EMBL" id="KAG7562663.1"/>
    </source>
</evidence>
<sequence length="247" mass="28486">MDAGAGVKKVVAKDLPKVVEGDKAVEEKLSKAKRRGGKEKGVLYLGRIPHGFYEEEMKAYFSQFGDISRLRLARNKKTGASKHFAYIEMPNKSVAEITAETMHNYLLMGHILQCHVVPADKLHPDIWIGANRKWRRVPSARLERSQFGKDRTDEQKNKTRSKLINREKERKDKLKAAGIDYEYEGFVSLQPFSRRRSRVYCAKRLTLHISLDNLRTDRLELDYRAMSFALPPTLLPLFLSPRFVLIL</sequence>
<dbReference type="InterPro" id="IPR000504">
    <property type="entry name" value="RRM_dom"/>
</dbReference>
<protein>
    <recommendedName>
        <fullName evidence="5">RRM domain-containing protein</fullName>
    </recommendedName>
</protein>
<dbReference type="PROSITE" id="PS50102">
    <property type="entry name" value="RRM"/>
    <property type="match status" value="1"/>
</dbReference>
<keyword evidence="2 4" id="KW-0694">RNA-binding</keyword>
<organism evidence="6 7">
    <name type="scientific">Filobasidium floriforme</name>
    <dbReference type="NCBI Taxonomy" id="5210"/>
    <lineage>
        <taxon>Eukaryota</taxon>
        <taxon>Fungi</taxon>
        <taxon>Dikarya</taxon>
        <taxon>Basidiomycota</taxon>
        <taxon>Agaricomycotina</taxon>
        <taxon>Tremellomycetes</taxon>
        <taxon>Filobasidiales</taxon>
        <taxon>Filobasidiaceae</taxon>
        <taxon>Filobasidium</taxon>
    </lineage>
</organism>
<dbReference type="GO" id="GO:0003723">
    <property type="term" value="F:RNA binding"/>
    <property type="evidence" value="ECO:0007669"/>
    <property type="project" value="UniProtKB-UniRule"/>
</dbReference>
<gene>
    <name evidence="6" type="ORF">FFLO_01930</name>
</gene>
<evidence type="ECO:0000256" key="2">
    <source>
        <dbReference type="ARBA" id="ARBA00022884"/>
    </source>
</evidence>
<dbReference type="Proteomes" id="UP000812966">
    <property type="component" value="Unassembled WGS sequence"/>
</dbReference>
<dbReference type="PANTHER" id="PTHR46754">
    <property type="entry name" value="MKI67 FHA DOMAIN-INTERACTING NUCLEOLAR PHOSPHOPROTEIN"/>
    <property type="match status" value="1"/>
</dbReference>
<keyword evidence="7" id="KW-1185">Reference proteome</keyword>
<evidence type="ECO:0000256" key="3">
    <source>
        <dbReference type="ARBA" id="ARBA00023242"/>
    </source>
</evidence>
<dbReference type="InterPro" id="IPR012677">
    <property type="entry name" value="Nucleotide-bd_a/b_plait_sf"/>
</dbReference>
<dbReference type="InterPro" id="IPR035979">
    <property type="entry name" value="RBD_domain_sf"/>
</dbReference>
<dbReference type="Gene3D" id="3.30.70.330">
    <property type="match status" value="1"/>
</dbReference>
<evidence type="ECO:0000259" key="5">
    <source>
        <dbReference type="PROSITE" id="PS50102"/>
    </source>
</evidence>
<evidence type="ECO:0000256" key="4">
    <source>
        <dbReference type="PROSITE-ProRule" id="PRU00176"/>
    </source>
</evidence>
<dbReference type="CDD" id="cd12307">
    <property type="entry name" value="RRM_NIFK_like"/>
    <property type="match status" value="1"/>
</dbReference>
<keyword evidence="3" id="KW-0539">Nucleus</keyword>
<evidence type="ECO:0000313" key="7">
    <source>
        <dbReference type="Proteomes" id="UP000812966"/>
    </source>
</evidence>
<dbReference type="AlphaFoldDB" id="A0A8K0JQ70"/>
<dbReference type="Pfam" id="PF00076">
    <property type="entry name" value="RRM_1"/>
    <property type="match status" value="1"/>
</dbReference>
<proteinExistence type="predicted"/>
<comment type="caution">
    <text evidence="6">The sequence shown here is derived from an EMBL/GenBank/DDBJ whole genome shotgun (WGS) entry which is preliminary data.</text>
</comment>
<dbReference type="SMART" id="SM00360">
    <property type="entry name" value="RRM"/>
    <property type="match status" value="1"/>
</dbReference>